<organism evidence="2 3">
    <name type="scientific">Trichonephila inaurata madagascariensis</name>
    <dbReference type="NCBI Taxonomy" id="2747483"/>
    <lineage>
        <taxon>Eukaryota</taxon>
        <taxon>Metazoa</taxon>
        <taxon>Ecdysozoa</taxon>
        <taxon>Arthropoda</taxon>
        <taxon>Chelicerata</taxon>
        <taxon>Arachnida</taxon>
        <taxon>Araneae</taxon>
        <taxon>Araneomorphae</taxon>
        <taxon>Entelegynae</taxon>
        <taxon>Araneoidea</taxon>
        <taxon>Nephilidae</taxon>
        <taxon>Trichonephila</taxon>
        <taxon>Trichonephila inaurata</taxon>
    </lineage>
</organism>
<evidence type="ECO:0000313" key="3">
    <source>
        <dbReference type="Proteomes" id="UP000886998"/>
    </source>
</evidence>
<comment type="caution">
    <text evidence="2">The sequence shown here is derived from an EMBL/GenBank/DDBJ whole genome shotgun (WGS) entry which is preliminary data.</text>
</comment>
<keyword evidence="3" id="KW-1185">Reference proteome</keyword>
<dbReference type="AlphaFoldDB" id="A0A8X6XJU0"/>
<feature type="compositionally biased region" description="Polar residues" evidence="1">
    <location>
        <begin position="82"/>
        <end position="92"/>
    </location>
</feature>
<reference evidence="2" key="1">
    <citation type="submission" date="2020-08" db="EMBL/GenBank/DDBJ databases">
        <title>Multicomponent nature underlies the extraordinary mechanical properties of spider dragline silk.</title>
        <authorList>
            <person name="Kono N."/>
            <person name="Nakamura H."/>
            <person name="Mori M."/>
            <person name="Yoshida Y."/>
            <person name="Ohtoshi R."/>
            <person name="Malay A.D."/>
            <person name="Moran D.A.P."/>
            <person name="Tomita M."/>
            <person name="Numata K."/>
            <person name="Arakawa K."/>
        </authorList>
    </citation>
    <scope>NUCLEOTIDE SEQUENCE</scope>
</reference>
<accession>A0A8X6XJU0</accession>
<dbReference type="EMBL" id="BMAV01009887">
    <property type="protein sequence ID" value="GFY54501.1"/>
    <property type="molecule type" value="Genomic_DNA"/>
</dbReference>
<evidence type="ECO:0000313" key="2">
    <source>
        <dbReference type="EMBL" id="GFY54501.1"/>
    </source>
</evidence>
<proteinExistence type="predicted"/>
<protein>
    <submittedName>
        <fullName evidence="2">Uncharacterized protein</fullName>
    </submittedName>
</protein>
<dbReference type="Proteomes" id="UP000886998">
    <property type="component" value="Unassembled WGS sequence"/>
</dbReference>
<evidence type="ECO:0000256" key="1">
    <source>
        <dbReference type="SAM" id="MobiDB-lite"/>
    </source>
</evidence>
<feature type="compositionally biased region" description="Basic residues" evidence="1">
    <location>
        <begin position="70"/>
        <end position="81"/>
    </location>
</feature>
<sequence length="92" mass="10521">MTSAKTAFSGSRRDSPNYCLFLCFMQRFLLVSRESIPSNSRKGERIRHQQRLGPLGGALSHAYRMQIKRGKRQSAKKHHYQFSRSNGGSYLG</sequence>
<name>A0A8X6XJU0_9ARAC</name>
<feature type="region of interest" description="Disordered" evidence="1">
    <location>
        <begin position="70"/>
        <end position="92"/>
    </location>
</feature>
<gene>
    <name evidence="2" type="ORF">TNIN_46741</name>
</gene>